<dbReference type="PROSITE" id="PS51079">
    <property type="entry name" value="MBT"/>
    <property type="match status" value="2"/>
</dbReference>
<dbReference type="InterPro" id="IPR021987">
    <property type="entry name" value="SLED"/>
</dbReference>
<dbReference type="SUPFAM" id="SSF63748">
    <property type="entry name" value="Tudor/PWWP/MBT"/>
    <property type="match status" value="2"/>
</dbReference>
<evidence type="ECO:0000256" key="4">
    <source>
        <dbReference type="ARBA" id="ARBA00022737"/>
    </source>
</evidence>
<feature type="compositionally biased region" description="Polar residues" evidence="9">
    <location>
        <begin position="480"/>
        <end position="490"/>
    </location>
</feature>
<dbReference type="CDD" id="cd20092">
    <property type="entry name" value="MBT_dScm-like_rpt2"/>
    <property type="match status" value="1"/>
</dbReference>
<dbReference type="SUPFAM" id="SSF47769">
    <property type="entry name" value="SAM/Pointed domain"/>
    <property type="match status" value="1"/>
</dbReference>
<keyword evidence="5" id="KW-0805">Transcription regulation</keyword>
<evidence type="ECO:0000256" key="1">
    <source>
        <dbReference type="ARBA" id="ARBA00004123"/>
    </source>
</evidence>
<dbReference type="InterPro" id="IPR050548">
    <property type="entry name" value="PcG_chromatin_remod_factors"/>
</dbReference>
<dbReference type="InterPro" id="IPR001660">
    <property type="entry name" value="SAM"/>
</dbReference>
<dbReference type="PANTHER" id="PTHR12247">
    <property type="entry name" value="POLYCOMB GROUP PROTEIN"/>
    <property type="match status" value="1"/>
</dbReference>
<dbReference type="Proteomes" id="UP000827092">
    <property type="component" value="Unassembled WGS sequence"/>
</dbReference>
<feature type="domain" description="SAM" evidence="10">
    <location>
        <begin position="811"/>
        <end position="876"/>
    </location>
</feature>
<dbReference type="SMART" id="SM00561">
    <property type="entry name" value="MBT"/>
    <property type="match status" value="2"/>
</dbReference>
<feature type="repeat" description="MBT" evidence="8">
    <location>
        <begin position="157"/>
        <end position="255"/>
    </location>
</feature>
<dbReference type="InterPro" id="IPR038348">
    <property type="entry name" value="SLED_sf"/>
</dbReference>
<gene>
    <name evidence="11" type="ORF">JTE90_026333</name>
</gene>
<keyword evidence="6" id="KW-0804">Transcription</keyword>
<evidence type="ECO:0000256" key="9">
    <source>
        <dbReference type="SAM" id="MobiDB-lite"/>
    </source>
</evidence>
<evidence type="ECO:0000256" key="3">
    <source>
        <dbReference type="ARBA" id="ARBA00022491"/>
    </source>
</evidence>
<dbReference type="SMART" id="SM00454">
    <property type="entry name" value="SAM"/>
    <property type="match status" value="1"/>
</dbReference>
<feature type="region of interest" description="Disordered" evidence="9">
    <location>
        <begin position="479"/>
        <end position="517"/>
    </location>
</feature>
<evidence type="ECO:0000256" key="8">
    <source>
        <dbReference type="PROSITE-ProRule" id="PRU00459"/>
    </source>
</evidence>
<feature type="region of interest" description="Disordered" evidence="9">
    <location>
        <begin position="366"/>
        <end position="452"/>
    </location>
</feature>
<keyword evidence="4" id="KW-0677">Repeat</keyword>
<comment type="caution">
    <text evidence="11">The sequence shown here is derived from an EMBL/GenBank/DDBJ whole genome shotgun (WGS) entry which is preliminary data.</text>
</comment>
<feature type="compositionally biased region" description="Basic and acidic residues" evidence="9">
    <location>
        <begin position="540"/>
        <end position="560"/>
    </location>
</feature>
<dbReference type="Pfam" id="PF00536">
    <property type="entry name" value="SAM_1"/>
    <property type="match status" value="1"/>
</dbReference>
<dbReference type="InterPro" id="IPR004092">
    <property type="entry name" value="Mbt"/>
</dbReference>
<dbReference type="Gene3D" id="3.90.1150.190">
    <property type="entry name" value="SLED domain"/>
    <property type="match status" value="1"/>
</dbReference>
<protein>
    <recommendedName>
        <fullName evidence="10">SAM domain-containing protein</fullName>
    </recommendedName>
</protein>
<dbReference type="Pfam" id="PF02820">
    <property type="entry name" value="MBT"/>
    <property type="match status" value="2"/>
</dbReference>
<sequence length="878" mass="98069">MATISASAWTDSSIDCLCFHKEILLASSYYVAVDAEISQMMAGVGGKGSGKGRTKPSCAWCTSKRELKYCCCVDNQKKDFCSEKCLHDYKVAFLKVTCSYCDAEITKNPVVVTEPKIKDFCNQTCLQKHNEKESQNDKQKVKPAPTFQHEYEITGIFDWDVYLKECNAIAAPKECFKQHPVPPKNDFKIGQKLEALDPRNATSTCIATIVGVQGPLLRLRLDGGDNANDFWRLVDSSDIHPIGHCEKNGGMLQPPLGFRMNASSWPMFLLKTLNGASIAPADNFMEEPKAPRCKFEEGFKLEALDRKNPHLICPATIGAVKEDMIFITFDGWRGAFDYWCKYDSRDIFPVGWCKASGHLLQFPGNKAGSSTKSKSKSGQAPTPISTPTTGKPASPTSQTPSTSTRSRSGVSNATNNNSKDKRNSERVLPERRNSEKIYSERRNSEKVYSEKKVPEKIYSEKKVPEKIYSEKKTLDKIDVENNSFQQSNKDINLEKSPEKNGSLNKNSDIKISIKTNSQNNDFEMKNLELNYSEKNSPKKRSTEENDSSKNISEKSLERNQHFSQDVAPRSTVSQFVSKIVTSPSKPSVPKPLSKVVITEPDTSSVSKISPSVWAYINHGCTSGPYLNPRRILNLPVKFGPGSLNRVLREAVQSLIDSAENKKDVFNLLKKGNGKVLIKAIIDGKEETCHLPPVDKVDAFWRFLENLFEDLMCCENFYSRQPLKDGCTKCANKGLVRRASEECSVTNSESSVLGKRRWSSDSVENNNVSSISLMPPIKRPNPPKVLPKPEPNDDVPSTSVNSDRHQINPNDWSTDDVAGEIGALDQSMSLYTDMFKKHDIDGKALLLLNSEMMMKYLGLKLGPALKVCNLIEKLKSRKF</sequence>
<keyword evidence="7" id="KW-0539">Nucleus</keyword>
<accession>A0AAV6U721</accession>
<evidence type="ECO:0000259" key="10">
    <source>
        <dbReference type="PROSITE" id="PS50105"/>
    </source>
</evidence>
<comment type="similarity">
    <text evidence="2">Belongs to the SCM family.</text>
</comment>
<comment type="subcellular location">
    <subcellularLocation>
        <location evidence="1">Nucleus</location>
    </subcellularLocation>
</comment>
<evidence type="ECO:0000313" key="12">
    <source>
        <dbReference type="Proteomes" id="UP000827092"/>
    </source>
</evidence>
<keyword evidence="12" id="KW-1185">Reference proteome</keyword>
<evidence type="ECO:0000256" key="2">
    <source>
        <dbReference type="ARBA" id="ARBA00008469"/>
    </source>
</evidence>
<dbReference type="FunFam" id="2.30.30.140:FF:000016">
    <property type="entry name" value="polycomb protein SCMH1 isoform X1"/>
    <property type="match status" value="1"/>
</dbReference>
<feature type="compositionally biased region" description="Low complexity" evidence="9">
    <location>
        <begin position="394"/>
        <end position="408"/>
    </location>
</feature>
<keyword evidence="3" id="KW-0678">Repressor</keyword>
<dbReference type="Gene3D" id="1.10.150.50">
    <property type="entry name" value="Transcription Factor, Ets-1"/>
    <property type="match status" value="1"/>
</dbReference>
<feature type="compositionally biased region" description="Basic and acidic residues" evidence="9">
    <location>
        <begin position="418"/>
        <end position="452"/>
    </location>
</feature>
<dbReference type="Gene3D" id="2.30.30.140">
    <property type="match status" value="2"/>
</dbReference>
<evidence type="ECO:0000256" key="5">
    <source>
        <dbReference type="ARBA" id="ARBA00023015"/>
    </source>
</evidence>
<dbReference type="EMBL" id="JAFNEN010000627">
    <property type="protein sequence ID" value="KAG8179439.1"/>
    <property type="molecule type" value="Genomic_DNA"/>
</dbReference>
<proteinExistence type="inferred from homology"/>
<evidence type="ECO:0000256" key="7">
    <source>
        <dbReference type="ARBA" id="ARBA00023242"/>
    </source>
</evidence>
<name>A0AAV6U721_9ARAC</name>
<dbReference type="PROSITE" id="PS50105">
    <property type="entry name" value="SAM_DOMAIN"/>
    <property type="match status" value="1"/>
</dbReference>
<evidence type="ECO:0000256" key="6">
    <source>
        <dbReference type="ARBA" id="ARBA00023163"/>
    </source>
</evidence>
<dbReference type="PANTHER" id="PTHR12247:SF132">
    <property type="entry name" value="POLYCOMB PROTEIN SCM"/>
    <property type="match status" value="1"/>
</dbReference>
<feature type="compositionally biased region" description="Polar residues" evidence="9">
    <location>
        <begin position="378"/>
        <end position="391"/>
    </location>
</feature>
<feature type="region of interest" description="Disordered" evidence="9">
    <location>
        <begin position="530"/>
        <end position="569"/>
    </location>
</feature>
<dbReference type="GO" id="GO:0003682">
    <property type="term" value="F:chromatin binding"/>
    <property type="evidence" value="ECO:0007669"/>
    <property type="project" value="TreeGrafter"/>
</dbReference>
<dbReference type="GO" id="GO:0045892">
    <property type="term" value="P:negative regulation of DNA-templated transcription"/>
    <property type="evidence" value="ECO:0007669"/>
    <property type="project" value="TreeGrafter"/>
</dbReference>
<feature type="region of interest" description="Disordered" evidence="9">
    <location>
        <begin position="764"/>
        <end position="813"/>
    </location>
</feature>
<dbReference type="InterPro" id="IPR013761">
    <property type="entry name" value="SAM/pointed_sf"/>
</dbReference>
<reference evidence="11 12" key="1">
    <citation type="journal article" date="2022" name="Nat. Ecol. Evol.">
        <title>A masculinizing supergene underlies an exaggerated male reproductive morph in a spider.</title>
        <authorList>
            <person name="Hendrickx F."/>
            <person name="De Corte Z."/>
            <person name="Sonet G."/>
            <person name="Van Belleghem S.M."/>
            <person name="Kostlbacher S."/>
            <person name="Vangestel C."/>
        </authorList>
    </citation>
    <scope>NUCLEOTIDE SEQUENCE [LARGE SCALE GENOMIC DNA]</scope>
    <source>
        <strain evidence="11">W744_W776</strain>
    </source>
</reference>
<feature type="compositionally biased region" description="Polar residues" evidence="9">
    <location>
        <begin position="794"/>
        <end position="811"/>
    </location>
</feature>
<feature type="compositionally biased region" description="Pro residues" evidence="9">
    <location>
        <begin position="776"/>
        <end position="788"/>
    </location>
</feature>
<dbReference type="Pfam" id="PF12140">
    <property type="entry name" value="SLED"/>
    <property type="match status" value="1"/>
</dbReference>
<feature type="repeat" description="MBT" evidence="8">
    <location>
        <begin position="263"/>
        <end position="363"/>
    </location>
</feature>
<evidence type="ECO:0000313" key="11">
    <source>
        <dbReference type="EMBL" id="KAG8179439.1"/>
    </source>
</evidence>
<organism evidence="11 12">
    <name type="scientific">Oedothorax gibbosus</name>
    <dbReference type="NCBI Taxonomy" id="931172"/>
    <lineage>
        <taxon>Eukaryota</taxon>
        <taxon>Metazoa</taxon>
        <taxon>Ecdysozoa</taxon>
        <taxon>Arthropoda</taxon>
        <taxon>Chelicerata</taxon>
        <taxon>Arachnida</taxon>
        <taxon>Araneae</taxon>
        <taxon>Araneomorphae</taxon>
        <taxon>Entelegynae</taxon>
        <taxon>Araneoidea</taxon>
        <taxon>Linyphiidae</taxon>
        <taxon>Erigoninae</taxon>
        <taxon>Oedothorax</taxon>
    </lineage>
</organism>
<dbReference type="GO" id="GO:0005634">
    <property type="term" value="C:nucleus"/>
    <property type="evidence" value="ECO:0007669"/>
    <property type="project" value="UniProtKB-SubCell"/>
</dbReference>
<dbReference type="GO" id="GO:0042393">
    <property type="term" value="F:histone binding"/>
    <property type="evidence" value="ECO:0007669"/>
    <property type="project" value="TreeGrafter"/>
</dbReference>
<dbReference type="AlphaFoldDB" id="A0AAV6U721"/>